<evidence type="ECO:0000256" key="5">
    <source>
        <dbReference type="ARBA" id="ARBA00023136"/>
    </source>
</evidence>
<dbReference type="CDD" id="cd00761">
    <property type="entry name" value="Glyco_tranf_GTA_type"/>
    <property type="match status" value="1"/>
</dbReference>
<dbReference type="KEGG" id="taqu:KDW03_04915"/>
<organism evidence="8 9">
    <name type="scientific">Thermospira aquatica</name>
    <dbReference type="NCBI Taxonomy" id="2828656"/>
    <lineage>
        <taxon>Bacteria</taxon>
        <taxon>Pseudomonadati</taxon>
        <taxon>Spirochaetota</taxon>
        <taxon>Spirochaetia</taxon>
        <taxon>Brevinematales</taxon>
        <taxon>Thermospiraceae</taxon>
        <taxon>Thermospira</taxon>
    </lineage>
</organism>
<dbReference type="InterPro" id="IPR001173">
    <property type="entry name" value="Glyco_trans_2-like"/>
</dbReference>
<dbReference type="PANTHER" id="PTHR43646:SF2">
    <property type="entry name" value="GLYCOSYLTRANSFERASE 2-LIKE DOMAIN-CONTAINING PROTEIN"/>
    <property type="match status" value="1"/>
</dbReference>
<keyword evidence="2" id="KW-1003">Cell membrane</keyword>
<feature type="transmembrane region" description="Helical" evidence="6">
    <location>
        <begin position="339"/>
        <end position="360"/>
    </location>
</feature>
<proteinExistence type="predicted"/>
<feature type="transmembrane region" description="Helical" evidence="6">
    <location>
        <begin position="315"/>
        <end position="332"/>
    </location>
</feature>
<keyword evidence="9" id="KW-1185">Reference proteome</keyword>
<evidence type="ECO:0000256" key="6">
    <source>
        <dbReference type="SAM" id="Phobius"/>
    </source>
</evidence>
<dbReference type="InterPro" id="IPR029044">
    <property type="entry name" value="Nucleotide-diphossugar_trans"/>
</dbReference>
<dbReference type="GO" id="GO:0005886">
    <property type="term" value="C:plasma membrane"/>
    <property type="evidence" value="ECO:0007669"/>
    <property type="project" value="UniProtKB-SubCell"/>
</dbReference>
<keyword evidence="5 6" id="KW-0472">Membrane</keyword>
<reference evidence="8" key="1">
    <citation type="submission" date="2021-04" db="EMBL/GenBank/DDBJ databases">
        <authorList>
            <person name="Postec A."/>
        </authorList>
    </citation>
    <scope>NUCLEOTIDE SEQUENCE</scope>
    <source>
        <strain evidence="8">F1F22</strain>
    </source>
</reference>
<dbReference type="Pfam" id="PF00535">
    <property type="entry name" value="Glycos_transf_2"/>
    <property type="match status" value="1"/>
</dbReference>
<dbReference type="GO" id="GO:0016757">
    <property type="term" value="F:glycosyltransferase activity"/>
    <property type="evidence" value="ECO:0007669"/>
    <property type="project" value="UniProtKB-KW"/>
</dbReference>
<dbReference type="EC" id="2.4.-.-" evidence="8"/>
<evidence type="ECO:0000256" key="2">
    <source>
        <dbReference type="ARBA" id="ARBA00022475"/>
    </source>
</evidence>
<keyword evidence="6" id="KW-1133">Transmembrane helix</keyword>
<evidence type="ECO:0000256" key="4">
    <source>
        <dbReference type="ARBA" id="ARBA00022679"/>
    </source>
</evidence>
<dbReference type="SUPFAM" id="SSF53448">
    <property type="entry name" value="Nucleotide-diphospho-sugar transferases"/>
    <property type="match status" value="1"/>
</dbReference>
<feature type="transmembrane region" description="Helical" evidence="6">
    <location>
        <begin position="174"/>
        <end position="193"/>
    </location>
</feature>
<evidence type="ECO:0000256" key="3">
    <source>
        <dbReference type="ARBA" id="ARBA00022676"/>
    </source>
</evidence>
<evidence type="ECO:0000259" key="7">
    <source>
        <dbReference type="Pfam" id="PF00535"/>
    </source>
</evidence>
<feature type="transmembrane region" description="Helical" evidence="6">
    <location>
        <begin position="281"/>
        <end position="303"/>
    </location>
</feature>
<sequence length="376" mass="42842">MIKWDPFSFDGTLLVNLFFLAISLVNVIFLRLTTKPRKPSSFPKISVLIPARNEAHRIRPCLESLLSQDYPNYEVIVLNDNSTDDTEAILKEFSGKPNFRFINGKPLPPDWKGKPYASQQLFEAATGEILFFTDADTVHHPQTLSFLLGAMQHWGVDFLSGFALHETHSIGEKLILPAVYMATVLYLPLPLVLWTRWPFFSFAIGQILFMKRGVLEKINGFELVKNHVVEDLALAYTVKRHGFHTLFLDAKNFIRCRMYESFEHGFYGIARVIYAAIGKNFLLFLGLLIGIISAILLPAFFGIRYGFYPASELSKAWLCIGVFLTAWGIFLLDRRQSWLSIVGYPFVFFNLLLAALYSLVKTGLGKGILWKERLVK</sequence>
<dbReference type="PANTHER" id="PTHR43646">
    <property type="entry name" value="GLYCOSYLTRANSFERASE"/>
    <property type="match status" value="1"/>
</dbReference>
<feature type="domain" description="Glycosyltransferase 2-like" evidence="7">
    <location>
        <begin position="46"/>
        <end position="161"/>
    </location>
</feature>
<feature type="transmembrane region" description="Helical" evidence="6">
    <location>
        <begin position="12"/>
        <end position="32"/>
    </location>
</feature>
<dbReference type="Gene3D" id="3.90.550.10">
    <property type="entry name" value="Spore Coat Polysaccharide Biosynthesis Protein SpsA, Chain A"/>
    <property type="match status" value="1"/>
</dbReference>
<dbReference type="AlphaFoldDB" id="A0AAX3BG36"/>
<keyword evidence="4 8" id="KW-0808">Transferase</keyword>
<dbReference type="EMBL" id="CP073355">
    <property type="protein sequence ID" value="URA11140.1"/>
    <property type="molecule type" value="Genomic_DNA"/>
</dbReference>
<evidence type="ECO:0000313" key="8">
    <source>
        <dbReference type="EMBL" id="URA11140.1"/>
    </source>
</evidence>
<keyword evidence="6" id="KW-0812">Transmembrane</keyword>
<protein>
    <submittedName>
        <fullName evidence="8">Glycosyltransferase</fullName>
        <ecNumber evidence="8">2.4.-.-</ecNumber>
    </submittedName>
</protein>
<reference evidence="8" key="2">
    <citation type="submission" date="2022-06" db="EMBL/GenBank/DDBJ databases">
        <title>Thermospira aquatica gen. nov., sp. nov.</title>
        <authorList>
            <person name="Ben Ali Gam Z."/>
            <person name="Labat M."/>
        </authorList>
    </citation>
    <scope>NUCLEOTIDE SEQUENCE</scope>
    <source>
        <strain evidence="8">F1F22</strain>
    </source>
</reference>
<dbReference type="RefSeq" id="WP_271436275.1">
    <property type="nucleotide sequence ID" value="NZ_CP073355.1"/>
</dbReference>
<gene>
    <name evidence="8" type="ORF">KDW03_04915</name>
</gene>
<name>A0AAX3BG36_9SPIR</name>
<comment type="subcellular location">
    <subcellularLocation>
        <location evidence="1">Cell membrane</location>
    </subcellularLocation>
</comment>
<keyword evidence="3 8" id="KW-0328">Glycosyltransferase</keyword>
<dbReference type="Proteomes" id="UP001056539">
    <property type="component" value="Chromosome"/>
</dbReference>
<evidence type="ECO:0000256" key="1">
    <source>
        <dbReference type="ARBA" id="ARBA00004236"/>
    </source>
</evidence>
<accession>A0AAX3BG36</accession>
<evidence type="ECO:0000313" key="9">
    <source>
        <dbReference type="Proteomes" id="UP001056539"/>
    </source>
</evidence>